<dbReference type="Proteomes" id="UP000002572">
    <property type="component" value="Chromosome"/>
</dbReference>
<evidence type="ECO:0000256" key="3">
    <source>
        <dbReference type="ARBA" id="ARBA00022679"/>
    </source>
</evidence>
<proteinExistence type="predicted"/>
<dbReference type="STRING" id="653733.Selin_1651"/>
<dbReference type="SUPFAM" id="SSF55874">
    <property type="entry name" value="ATPase domain of HSP90 chaperone/DNA topoisomerase II/histidine kinase"/>
    <property type="match status" value="1"/>
</dbReference>
<dbReference type="Gene3D" id="3.30.565.10">
    <property type="entry name" value="Histidine kinase-like ATPase, C-terminal domain"/>
    <property type="match status" value="1"/>
</dbReference>
<dbReference type="eggNOG" id="COG2205">
    <property type="taxonomic scope" value="Bacteria"/>
</dbReference>
<dbReference type="PANTHER" id="PTHR42878">
    <property type="entry name" value="TWO-COMPONENT HISTIDINE KINASE"/>
    <property type="match status" value="1"/>
</dbReference>
<dbReference type="InParanoid" id="E6W0G3"/>
<evidence type="ECO:0000256" key="1">
    <source>
        <dbReference type="ARBA" id="ARBA00000085"/>
    </source>
</evidence>
<evidence type="ECO:0000256" key="4">
    <source>
        <dbReference type="ARBA" id="ARBA00022777"/>
    </source>
</evidence>
<keyword evidence="6" id="KW-0067">ATP-binding</keyword>
<dbReference type="EMBL" id="CP002432">
    <property type="protein sequence ID" value="ADU66381.1"/>
    <property type="molecule type" value="Genomic_DNA"/>
</dbReference>
<accession>E6W0G3</accession>
<feature type="domain" description="Histidine kinase" evidence="5">
    <location>
        <begin position="169"/>
        <end position="388"/>
    </location>
</feature>
<dbReference type="OrthoDB" id="9792686at2"/>
<evidence type="ECO:0000313" key="6">
    <source>
        <dbReference type="EMBL" id="ADU66381.1"/>
    </source>
</evidence>
<evidence type="ECO:0000313" key="7">
    <source>
        <dbReference type="Proteomes" id="UP000002572"/>
    </source>
</evidence>
<dbReference type="GO" id="GO:0007234">
    <property type="term" value="P:osmosensory signaling via phosphorelay pathway"/>
    <property type="evidence" value="ECO:0007669"/>
    <property type="project" value="TreeGrafter"/>
</dbReference>
<dbReference type="GO" id="GO:0005524">
    <property type="term" value="F:ATP binding"/>
    <property type="evidence" value="ECO:0007669"/>
    <property type="project" value="UniProtKB-KW"/>
</dbReference>
<keyword evidence="3" id="KW-0808">Transferase</keyword>
<protein>
    <recommendedName>
        <fullName evidence="2">histidine kinase</fullName>
        <ecNumber evidence="2">2.7.13.3</ecNumber>
    </recommendedName>
</protein>
<dbReference type="RefSeq" id="WP_013506261.1">
    <property type="nucleotide sequence ID" value="NC_014836.1"/>
</dbReference>
<dbReference type="EC" id="2.7.13.3" evidence="2"/>
<keyword evidence="7" id="KW-1185">Reference proteome</keyword>
<name>E6W0G3_DESIS</name>
<sequence length="388" mass="43207">MNSDRTYFASPERSSHQNVLDQQQLLLDYHSTVQLLDSIAQPIMILNGNRQIALCNRALMAMLLVKNRDDILGKRPGEVVGCVNAFLEAGGCGTAEACRNCGAVLAILESLQGEESYRECLLNVESQGKSDSLELGINATALHVQNQVFSILTISNLSHEKRRQNLERIFFHDIINTAGSLQSYVELLVDNLRESNTISSGGPFSTRQMLNSLQQASRQLTEEILEQRDLLMAETDQLEVRREYCASLELLSGVVGQYLGNRLAKDIAINIDTSSENITFNSSGLLIRRVLGNMLKNALEASAPGQVVDVGCRRSSDGTQIDFWVRNQTVMPRDIQLKLFQRSFSTKGRDRGLGTYSMKLLTERYLGGTVRFEVCQREGTTFIASYPL</sequence>
<dbReference type="InterPro" id="IPR036890">
    <property type="entry name" value="HATPase_C_sf"/>
</dbReference>
<dbReference type="KEGG" id="din:Selin_1651"/>
<organism evidence="6 7">
    <name type="scientific">Desulfurispirillum indicum (strain ATCC BAA-1389 / DSM 22839 / S5)</name>
    <dbReference type="NCBI Taxonomy" id="653733"/>
    <lineage>
        <taxon>Bacteria</taxon>
        <taxon>Pseudomonadati</taxon>
        <taxon>Chrysiogenota</taxon>
        <taxon>Chrysiogenia</taxon>
        <taxon>Chrysiogenales</taxon>
        <taxon>Chrysiogenaceae</taxon>
        <taxon>Desulfurispirillum</taxon>
    </lineage>
</organism>
<dbReference type="GO" id="GO:0030295">
    <property type="term" value="F:protein kinase activator activity"/>
    <property type="evidence" value="ECO:0007669"/>
    <property type="project" value="TreeGrafter"/>
</dbReference>
<gene>
    <name evidence="6" type="ordered locus">Selin_1651</name>
</gene>
<dbReference type="InterPro" id="IPR005467">
    <property type="entry name" value="His_kinase_dom"/>
</dbReference>
<dbReference type="Pfam" id="PF02518">
    <property type="entry name" value="HATPase_c"/>
    <property type="match status" value="1"/>
</dbReference>
<dbReference type="InterPro" id="IPR003594">
    <property type="entry name" value="HATPase_dom"/>
</dbReference>
<reference evidence="6 7" key="1">
    <citation type="submission" date="2010-12" db="EMBL/GenBank/DDBJ databases">
        <title>Complete sequence of Desulfurispirillum indicum S5.</title>
        <authorList>
            <consortium name="US DOE Joint Genome Institute"/>
            <person name="Lucas S."/>
            <person name="Copeland A."/>
            <person name="Lapidus A."/>
            <person name="Cheng J.-F."/>
            <person name="Goodwin L."/>
            <person name="Pitluck S."/>
            <person name="Chertkov O."/>
            <person name="Held B."/>
            <person name="Detter J.C."/>
            <person name="Han C."/>
            <person name="Tapia R."/>
            <person name="Land M."/>
            <person name="Hauser L."/>
            <person name="Kyrpides N."/>
            <person name="Ivanova N."/>
            <person name="Mikhailova N."/>
            <person name="Haggblom M."/>
            <person name="Rauschenbach I."/>
            <person name="Bini E."/>
            <person name="Woyke T."/>
        </authorList>
    </citation>
    <scope>NUCLEOTIDE SEQUENCE [LARGE SCALE GENOMIC DNA]</scope>
    <source>
        <strain evidence="7">ATCC BAA-1389 / DSM 22839 / S5</strain>
    </source>
</reference>
<dbReference type="AlphaFoldDB" id="E6W0G3"/>
<keyword evidence="6" id="KW-0547">Nucleotide-binding</keyword>
<dbReference type="PROSITE" id="PS50109">
    <property type="entry name" value="HIS_KIN"/>
    <property type="match status" value="1"/>
</dbReference>
<dbReference type="InterPro" id="IPR050351">
    <property type="entry name" value="BphY/WalK/GraS-like"/>
</dbReference>
<comment type="catalytic activity">
    <reaction evidence="1">
        <text>ATP + protein L-histidine = ADP + protein N-phospho-L-histidine.</text>
        <dbReference type="EC" id="2.7.13.3"/>
    </reaction>
</comment>
<evidence type="ECO:0000256" key="2">
    <source>
        <dbReference type="ARBA" id="ARBA00012438"/>
    </source>
</evidence>
<keyword evidence="4" id="KW-0418">Kinase</keyword>
<dbReference type="PANTHER" id="PTHR42878:SF14">
    <property type="entry name" value="OSMOLARITY TWO-COMPONENT SYSTEM PROTEIN SSK1"/>
    <property type="match status" value="1"/>
</dbReference>
<evidence type="ECO:0000259" key="5">
    <source>
        <dbReference type="PROSITE" id="PS50109"/>
    </source>
</evidence>
<dbReference type="GO" id="GO:0004673">
    <property type="term" value="F:protein histidine kinase activity"/>
    <property type="evidence" value="ECO:0007669"/>
    <property type="project" value="UniProtKB-EC"/>
</dbReference>
<dbReference type="HOGENOM" id="CLU_049578_0_0_0"/>
<dbReference type="GO" id="GO:0000156">
    <property type="term" value="F:phosphorelay response regulator activity"/>
    <property type="evidence" value="ECO:0007669"/>
    <property type="project" value="TreeGrafter"/>
</dbReference>
<dbReference type="CDD" id="cd00075">
    <property type="entry name" value="HATPase"/>
    <property type="match status" value="1"/>
</dbReference>